<evidence type="ECO:0000313" key="4">
    <source>
        <dbReference type="EMBL" id="CAB4213087.1"/>
    </source>
</evidence>
<accession>A0A6J7XD89</accession>
<dbReference type="EMBL" id="LR796948">
    <property type="protein sequence ID" value="CAB4177436.1"/>
    <property type="molecule type" value="Genomic_DNA"/>
</dbReference>
<protein>
    <submittedName>
        <fullName evidence="5">Uncharacterized protein</fullName>
    </submittedName>
</protein>
<dbReference type="EMBL" id="LR798380">
    <property type="protein sequence ID" value="CAB5228097.1"/>
    <property type="molecule type" value="Genomic_DNA"/>
</dbReference>
<name>A0A6J7XD89_9CAUD</name>
<evidence type="ECO:0000313" key="2">
    <source>
        <dbReference type="EMBL" id="CAB4177436.1"/>
    </source>
</evidence>
<evidence type="ECO:0000256" key="1">
    <source>
        <dbReference type="SAM" id="MobiDB-lite"/>
    </source>
</evidence>
<organism evidence="5">
    <name type="scientific">uncultured Caudovirales phage</name>
    <dbReference type="NCBI Taxonomy" id="2100421"/>
    <lineage>
        <taxon>Viruses</taxon>
        <taxon>Duplodnaviria</taxon>
        <taxon>Heunggongvirae</taxon>
        <taxon>Uroviricota</taxon>
        <taxon>Caudoviricetes</taxon>
        <taxon>Peduoviridae</taxon>
        <taxon>Maltschvirus</taxon>
        <taxon>Maltschvirus maltsch</taxon>
    </lineage>
</organism>
<dbReference type="EMBL" id="LR797287">
    <property type="protein sequence ID" value="CAB4199083.1"/>
    <property type="molecule type" value="Genomic_DNA"/>
</dbReference>
<evidence type="ECO:0000313" key="5">
    <source>
        <dbReference type="EMBL" id="CAB5228097.1"/>
    </source>
</evidence>
<dbReference type="EMBL" id="LR797391">
    <property type="protein sequence ID" value="CAB4213087.1"/>
    <property type="molecule type" value="Genomic_DNA"/>
</dbReference>
<feature type="region of interest" description="Disordered" evidence="1">
    <location>
        <begin position="1"/>
        <end position="21"/>
    </location>
</feature>
<proteinExistence type="predicted"/>
<evidence type="ECO:0000313" key="3">
    <source>
        <dbReference type="EMBL" id="CAB4199083.1"/>
    </source>
</evidence>
<reference evidence="5" key="1">
    <citation type="submission" date="2020-05" db="EMBL/GenBank/DDBJ databases">
        <authorList>
            <person name="Chiriac C."/>
            <person name="Salcher M."/>
            <person name="Ghai R."/>
            <person name="Kavagutti S V."/>
        </authorList>
    </citation>
    <scope>NUCLEOTIDE SEQUENCE</scope>
</reference>
<sequence length="116" mass="13170">MSTSGFVRSTPRPSGDRRSLESQREVLWTLRDYFLRSRTEGPRHCAGNFLCSECGDTNASIDASECRHEALIEDQDHHGNFTKDTERLSAIEDAIELLDHRLTQLAISDVHERQVA</sequence>
<gene>
    <name evidence="3" type="ORF">UFOVP1331_18</name>
    <name evidence="4" type="ORF">UFOVP1442_57</name>
    <name evidence="5" type="ORF">UFOVP1535_56</name>
    <name evidence="2" type="ORF">UFOVP998_41</name>
</gene>